<dbReference type="InterPro" id="IPR001732">
    <property type="entry name" value="UDP-Glc/GDP-Man_DH_N"/>
</dbReference>
<dbReference type="GO" id="GO:0000271">
    <property type="term" value="P:polysaccharide biosynthetic process"/>
    <property type="evidence" value="ECO:0007669"/>
    <property type="project" value="InterPro"/>
</dbReference>
<reference evidence="13 14" key="1">
    <citation type="submission" date="2017-06" db="EMBL/GenBank/DDBJ databases">
        <authorList>
            <person name="Kim H.J."/>
            <person name="Triplett B.A."/>
        </authorList>
    </citation>
    <scope>NUCLEOTIDE SEQUENCE [LARGE SCALE GENOMIC DNA]</scope>
    <source>
        <strain evidence="13 14">DSM 11445</strain>
    </source>
</reference>
<dbReference type="GO" id="GO:0003979">
    <property type="term" value="F:UDP-glucose 6-dehydrogenase activity"/>
    <property type="evidence" value="ECO:0007669"/>
    <property type="project" value="UniProtKB-EC"/>
</dbReference>
<keyword evidence="6 8" id="KW-0520">NAD</keyword>
<dbReference type="GO" id="GO:0051287">
    <property type="term" value="F:NAD binding"/>
    <property type="evidence" value="ECO:0007669"/>
    <property type="project" value="InterPro"/>
</dbReference>
<dbReference type="Proteomes" id="UP000198440">
    <property type="component" value="Unassembled WGS sequence"/>
</dbReference>
<dbReference type="SUPFAM" id="SSF51735">
    <property type="entry name" value="NAD(P)-binding Rossmann-fold domains"/>
    <property type="match status" value="1"/>
</dbReference>
<evidence type="ECO:0000256" key="6">
    <source>
        <dbReference type="ARBA" id="ARBA00023027"/>
    </source>
</evidence>
<evidence type="ECO:0000256" key="9">
    <source>
        <dbReference type="PIRSR" id="PIRSR500134-1"/>
    </source>
</evidence>
<dbReference type="PIRSF" id="PIRSF500134">
    <property type="entry name" value="UDPglc_DH_bac"/>
    <property type="match status" value="1"/>
</dbReference>
<dbReference type="SUPFAM" id="SSF52413">
    <property type="entry name" value="UDP-glucose/GDP-mannose dehydrogenase C-terminal domain"/>
    <property type="match status" value="1"/>
</dbReference>
<evidence type="ECO:0000256" key="7">
    <source>
        <dbReference type="ARBA" id="ARBA00047473"/>
    </source>
</evidence>
<evidence type="ECO:0000256" key="5">
    <source>
        <dbReference type="ARBA" id="ARBA00023002"/>
    </source>
</evidence>
<dbReference type="InterPro" id="IPR014026">
    <property type="entry name" value="UDP-Glc/GDP-Man_DH_dimer"/>
</dbReference>
<protein>
    <recommendedName>
        <fullName evidence="4 8">UDP-glucose 6-dehydrogenase</fullName>
        <ecNumber evidence="3 8">1.1.1.22</ecNumber>
    </recommendedName>
</protein>
<feature type="binding site" evidence="11">
    <location>
        <position position="147"/>
    </location>
    <ligand>
        <name>NAD(+)</name>
        <dbReference type="ChEBI" id="CHEBI:57540"/>
    </ligand>
</feature>
<evidence type="ECO:0000256" key="2">
    <source>
        <dbReference type="ARBA" id="ARBA00006601"/>
    </source>
</evidence>
<dbReference type="Gene3D" id="1.20.5.100">
    <property type="entry name" value="Cytochrome c1, transmembrane anchor, C-terminal"/>
    <property type="match status" value="1"/>
</dbReference>
<feature type="binding site" evidence="11">
    <location>
        <position position="60"/>
    </location>
    <ligand>
        <name>NAD(+)</name>
        <dbReference type="ChEBI" id="CHEBI:57540"/>
    </ligand>
</feature>
<feature type="binding site" evidence="10">
    <location>
        <position position="349"/>
    </location>
    <ligand>
        <name>substrate</name>
    </ligand>
</feature>
<dbReference type="PANTHER" id="PTHR43750:SF3">
    <property type="entry name" value="UDP-GLUCOSE 6-DEHYDROGENASE TUAD"/>
    <property type="match status" value="1"/>
</dbReference>
<gene>
    <name evidence="13" type="ORF">SAMN04488078_10419</name>
</gene>
<proteinExistence type="inferred from homology"/>
<dbReference type="SUPFAM" id="SSF48179">
    <property type="entry name" value="6-phosphogluconate dehydrogenase C-terminal domain-like"/>
    <property type="match status" value="1"/>
</dbReference>
<dbReference type="InterPro" id="IPR036220">
    <property type="entry name" value="UDP-Glc/GDP-Man_DH_C_sf"/>
</dbReference>
<dbReference type="PIRSF" id="PIRSF000124">
    <property type="entry name" value="UDPglc_GDPman_dh"/>
    <property type="match status" value="1"/>
</dbReference>
<evidence type="ECO:0000313" key="14">
    <source>
        <dbReference type="Proteomes" id="UP000198440"/>
    </source>
</evidence>
<feature type="binding site" evidence="11">
    <location>
        <position position="356"/>
    </location>
    <ligand>
        <name>NAD(+)</name>
        <dbReference type="ChEBI" id="CHEBI:57540"/>
    </ligand>
</feature>
<feature type="binding site" evidence="10">
    <location>
        <position position="232"/>
    </location>
    <ligand>
        <name>substrate</name>
    </ligand>
</feature>
<dbReference type="NCBIfam" id="TIGR03026">
    <property type="entry name" value="NDP-sugDHase"/>
    <property type="match status" value="1"/>
</dbReference>
<accession>A0A239IAK1</accession>
<evidence type="ECO:0000256" key="4">
    <source>
        <dbReference type="ARBA" id="ARBA00015132"/>
    </source>
</evidence>
<dbReference type="AlphaFoldDB" id="A0A239IAK1"/>
<dbReference type="InterPro" id="IPR036291">
    <property type="entry name" value="NAD(P)-bd_dom_sf"/>
</dbReference>
<dbReference type="UniPathway" id="UPA00038">
    <property type="reaction ID" value="UER00491"/>
</dbReference>
<evidence type="ECO:0000259" key="12">
    <source>
        <dbReference type="SMART" id="SM00984"/>
    </source>
</evidence>
<feature type="binding site" evidence="11">
    <location>
        <position position="180"/>
    </location>
    <ligand>
        <name>NAD(+)</name>
        <dbReference type="ChEBI" id="CHEBI:57540"/>
    </ligand>
</feature>
<evidence type="ECO:0000256" key="11">
    <source>
        <dbReference type="PIRSR" id="PIRSR500134-3"/>
    </source>
</evidence>
<dbReference type="GO" id="GO:0006065">
    <property type="term" value="P:UDP-glucuronate biosynthetic process"/>
    <property type="evidence" value="ECO:0007669"/>
    <property type="project" value="UniProtKB-UniPathway"/>
</dbReference>
<dbReference type="Gene3D" id="3.40.50.720">
    <property type="entry name" value="NAD(P)-binding Rossmann-like Domain"/>
    <property type="match status" value="2"/>
</dbReference>
<comment type="catalytic activity">
    <reaction evidence="7 8">
        <text>UDP-alpha-D-glucose + 2 NAD(+) + H2O = UDP-alpha-D-glucuronate + 2 NADH + 3 H(+)</text>
        <dbReference type="Rhea" id="RHEA:23596"/>
        <dbReference type="ChEBI" id="CHEBI:15377"/>
        <dbReference type="ChEBI" id="CHEBI:15378"/>
        <dbReference type="ChEBI" id="CHEBI:57540"/>
        <dbReference type="ChEBI" id="CHEBI:57945"/>
        <dbReference type="ChEBI" id="CHEBI:58052"/>
        <dbReference type="ChEBI" id="CHEBI:58885"/>
        <dbReference type="EC" id="1.1.1.22"/>
    </reaction>
</comment>
<feature type="active site" description="Nucleophile" evidence="9">
    <location>
        <position position="288"/>
    </location>
</feature>
<evidence type="ECO:0000256" key="10">
    <source>
        <dbReference type="PIRSR" id="PIRSR500134-2"/>
    </source>
</evidence>
<evidence type="ECO:0000256" key="1">
    <source>
        <dbReference type="ARBA" id="ARBA00004701"/>
    </source>
</evidence>
<feature type="binding site" evidence="11">
    <location>
        <position position="55"/>
    </location>
    <ligand>
        <name>NAD(+)</name>
        <dbReference type="ChEBI" id="CHEBI:57540"/>
    </ligand>
</feature>
<dbReference type="SMART" id="SM00984">
    <property type="entry name" value="UDPG_MGDP_dh_C"/>
    <property type="match status" value="1"/>
</dbReference>
<evidence type="ECO:0000256" key="8">
    <source>
        <dbReference type="PIRNR" id="PIRNR000124"/>
    </source>
</evidence>
<evidence type="ECO:0000256" key="3">
    <source>
        <dbReference type="ARBA" id="ARBA00012954"/>
    </source>
</evidence>
<dbReference type="EC" id="1.1.1.22" evidence="3 8"/>
<feature type="binding site" evidence="10">
    <location>
        <begin position="177"/>
        <end position="180"/>
    </location>
    <ligand>
        <name>substrate</name>
    </ligand>
</feature>
<sequence>MGKLTFAPTPPHVVAIKETALGIATMKIAMIGTGYVGLVSGVCFSDFGHEVVCVDKDPRKIEMLERGEVPIYEPGLDVLMHKNVEAGRLSFTLDLKTAIDSADAVFIAVGTPTRRGDGHADLTYVMAAAEEIAKAATGYMVVVTKSTVPVGTNRKVKEVISAAVPGLDFDVASNPEFLREGAAIDDFMKPDRVVVGVESDRAAQVMAEIYRPLYLRDFPIVTTDLESAEMIKYAANAFLATKITFINEIAALCEKVGADVKSVSKGMGMDGRIGNKFLHAGPGYGGSCFPKDTKALARIGQEHAAPISIVETVIKVNEDVKRRMIDKLADLCDGGFNGKTVAVLGVTFKPNTDDMRDAPSLTIVPALVGGGAKVRVVDPQGRREGEHMLPGVAWEDDPYTAANGADLLVILTEWNEFRALDLSRIAGSMAQAKLADLRNIYTASDAEAAGFTAYESIGRVGLTS</sequence>
<dbReference type="Pfam" id="PF00984">
    <property type="entry name" value="UDPG_MGDP_dh"/>
    <property type="match status" value="1"/>
</dbReference>
<feature type="binding site" evidence="10">
    <location>
        <position position="285"/>
    </location>
    <ligand>
        <name>substrate</name>
    </ligand>
</feature>
<feature type="binding site" evidence="11">
    <location>
        <position position="111"/>
    </location>
    <ligand>
        <name>NAD(+)</name>
        <dbReference type="ChEBI" id="CHEBI:57540"/>
    </ligand>
</feature>
<dbReference type="InterPro" id="IPR008927">
    <property type="entry name" value="6-PGluconate_DH-like_C_sf"/>
</dbReference>
<dbReference type="PANTHER" id="PTHR43750">
    <property type="entry name" value="UDP-GLUCOSE 6-DEHYDROGENASE TUAD"/>
    <property type="match status" value="1"/>
</dbReference>
<dbReference type="InterPro" id="IPR017476">
    <property type="entry name" value="UDP-Glc/GDP-Man"/>
</dbReference>
<dbReference type="InterPro" id="IPR014027">
    <property type="entry name" value="UDP-Glc/GDP-Man_DH_C"/>
</dbReference>
<dbReference type="Pfam" id="PF03721">
    <property type="entry name" value="UDPG_MGDP_dh_N"/>
    <property type="match status" value="1"/>
</dbReference>
<dbReference type="Pfam" id="PF03720">
    <property type="entry name" value="UDPG_MGDP_dh_C"/>
    <property type="match status" value="1"/>
</dbReference>
<name>A0A239IAK1_9RHOB</name>
<feature type="domain" description="UDP-glucose/GDP-mannose dehydrogenase C-terminal" evidence="12">
    <location>
        <begin position="342"/>
        <end position="443"/>
    </location>
</feature>
<feature type="binding site" evidence="11">
    <location>
        <position position="291"/>
    </location>
    <ligand>
        <name>NAD(+)</name>
        <dbReference type="ChEBI" id="CHEBI:57540"/>
    </ligand>
</feature>
<comment type="pathway">
    <text evidence="1">Nucleotide-sugar biosynthesis; UDP-alpha-D-glucuronate biosynthesis; UDP-alpha-D-glucuronate from UDP-alpha-D-glucose: step 1/1.</text>
</comment>
<keyword evidence="5 8" id="KW-0560">Oxidoreductase</keyword>
<comment type="similarity">
    <text evidence="2 8">Belongs to the UDP-glucose/GDP-mannose dehydrogenase family.</text>
</comment>
<dbReference type="EMBL" id="FZON01000041">
    <property type="protein sequence ID" value="SNS90561.1"/>
    <property type="molecule type" value="Genomic_DNA"/>
</dbReference>
<organism evidence="13 14">
    <name type="scientific">Antarctobacter heliothermus</name>
    <dbReference type="NCBI Taxonomy" id="74033"/>
    <lineage>
        <taxon>Bacteria</taxon>
        <taxon>Pseudomonadati</taxon>
        <taxon>Pseudomonadota</taxon>
        <taxon>Alphaproteobacteria</taxon>
        <taxon>Rhodobacterales</taxon>
        <taxon>Roseobacteraceae</taxon>
        <taxon>Antarctobacter</taxon>
    </lineage>
</organism>
<feature type="binding site" evidence="10">
    <location>
        <begin position="277"/>
        <end position="281"/>
    </location>
    <ligand>
        <name>substrate</name>
    </ligand>
</feature>
<evidence type="ECO:0000313" key="13">
    <source>
        <dbReference type="EMBL" id="SNS90561.1"/>
    </source>
</evidence>
<dbReference type="InterPro" id="IPR028357">
    <property type="entry name" value="UDPglc_DH_bac"/>
</dbReference>